<feature type="compositionally biased region" description="Polar residues" evidence="4">
    <location>
        <begin position="105"/>
        <end position="119"/>
    </location>
</feature>
<protein>
    <submittedName>
        <fullName evidence="5">Ribosomal protein S16</fullName>
    </submittedName>
</protein>
<evidence type="ECO:0000313" key="5">
    <source>
        <dbReference type="EMBL" id="EZF56986.1"/>
    </source>
</evidence>
<dbReference type="EMBL" id="KK207704">
    <property type="protein sequence ID" value="EZF56986.1"/>
    <property type="molecule type" value="Genomic_DNA"/>
</dbReference>
<sequence length="119" mass="13145">MVLRIRLSRFGRKHDPFYNIVVSQARIARDSKPIEVLGTYNPVPQKPVGLSDSEAKTARPYKDIALDQIRTKYWLGVGAQPTDGVWRLLSMIGLVEPKLGKAQKAQANSKTAGKAANTN</sequence>
<dbReference type="Proteomes" id="UP000023758">
    <property type="component" value="Unassembled WGS sequence"/>
</dbReference>
<dbReference type="HOGENOM" id="CLU_100590_2_2_1"/>
<dbReference type="OrthoDB" id="407221at2759"/>
<dbReference type="InterPro" id="IPR023803">
    <property type="entry name" value="Ribosomal_bS16_dom_sf"/>
</dbReference>
<dbReference type="GO" id="GO:0032543">
    <property type="term" value="P:mitochondrial translation"/>
    <property type="evidence" value="ECO:0007669"/>
    <property type="project" value="TreeGrafter"/>
</dbReference>
<dbReference type="SUPFAM" id="SSF54565">
    <property type="entry name" value="Ribosomal protein S16"/>
    <property type="match status" value="1"/>
</dbReference>
<dbReference type="Gene3D" id="3.30.1320.10">
    <property type="match status" value="1"/>
</dbReference>
<comment type="similarity">
    <text evidence="1">Belongs to the bacterial ribosomal protein bS16 family.</text>
</comment>
<dbReference type="NCBIfam" id="TIGR00002">
    <property type="entry name" value="S16"/>
    <property type="match status" value="1"/>
</dbReference>
<dbReference type="AlphaFoldDB" id="A0A022WFR7"/>
<keyword evidence="2 5" id="KW-0689">Ribosomal protein</keyword>
<accession>A0A022WFR7</accession>
<dbReference type="InterPro" id="IPR020592">
    <property type="entry name" value="Ribosomal_bS16_CS"/>
</dbReference>
<reference evidence="5" key="1">
    <citation type="submission" date="2014-02" db="EMBL/GenBank/DDBJ databases">
        <title>The Genome Sequence of Trichophyton rubrum (morphotype fischeri) CBS 288.86.</title>
        <authorList>
            <consortium name="The Broad Institute Genomics Platform"/>
            <person name="Cuomo C.A."/>
            <person name="White T.C."/>
            <person name="Graser Y."/>
            <person name="Martinez-Rossi N."/>
            <person name="Heitman J."/>
            <person name="Young S.K."/>
            <person name="Zeng Q."/>
            <person name="Gargeya S."/>
            <person name="Abouelleil A."/>
            <person name="Alvarado L."/>
            <person name="Chapman S.B."/>
            <person name="Gainer-Dewar J."/>
            <person name="Goldberg J."/>
            <person name="Griggs A."/>
            <person name="Gujja S."/>
            <person name="Hansen M."/>
            <person name="Howarth C."/>
            <person name="Imamovic A."/>
            <person name="Larimer J."/>
            <person name="Martinez D."/>
            <person name="Murphy C."/>
            <person name="Pearson M.D."/>
            <person name="Persinoti G."/>
            <person name="Poon T."/>
            <person name="Priest M."/>
            <person name="Roberts A.D."/>
            <person name="Saif S."/>
            <person name="Shea T.D."/>
            <person name="Sykes S.N."/>
            <person name="Wortman J."/>
            <person name="Nusbaum C."/>
            <person name="Birren B."/>
        </authorList>
    </citation>
    <scope>NUCLEOTIDE SEQUENCE [LARGE SCALE GENOMIC DNA]</scope>
    <source>
        <strain evidence="5">CBS 288.86</strain>
    </source>
</reference>
<dbReference type="PANTHER" id="PTHR12919:SF20">
    <property type="entry name" value="SMALL RIBOSOMAL SUBUNIT PROTEIN BS16M"/>
    <property type="match status" value="1"/>
</dbReference>
<evidence type="ECO:0000256" key="1">
    <source>
        <dbReference type="ARBA" id="ARBA00006668"/>
    </source>
</evidence>
<dbReference type="InterPro" id="IPR000307">
    <property type="entry name" value="Ribosomal_bS16"/>
</dbReference>
<dbReference type="GO" id="GO:0005763">
    <property type="term" value="C:mitochondrial small ribosomal subunit"/>
    <property type="evidence" value="ECO:0007669"/>
    <property type="project" value="TreeGrafter"/>
</dbReference>
<dbReference type="Pfam" id="PF00886">
    <property type="entry name" value="Ribosomal_S16"/>
    <property type="match status" value="1"/>
</dbReference>
<proteinExistence type="inferred from homology"/>
<feature type="region of interest" description="Disordered" evidence="4">
    <location>
        <begin position="100"/>
        <end position="119"/>
    </location>
</feature>
<name>A0A022WFR7_TRIRU</name>
<evidence type="ECO:0000256" key="3">
    <source>
        <dbReference type="ARBA" id="ARBA00023274"/>
    </source>
</evidence>
<evidence type="ECO:0000256" key="2">
    <source>
        <dbReference type="ARBA" id="ARBA00022980"/>
    </source>
</evidence>
<keyword evidence="3" id="KW-0687">Ribonucleoprotein</keyword>
<dbReference type="PANTHER" id="PTHR12919">
    <property type="entry name" value="30S RIBOSOMAL PROTEIN S16"/>
    <property type="match status" value="1"/>
</dbReference>
<organism evidence="5">
    <name type="scientific">Trichophyton rubrum CBS 288.86</name>
    <dbReference type="NCBI Taxonomy" id="1215330"/>
    <lineage>
        <taxon>Eukaryota</taxon>
        <taxon>Fungi</taxon>
        <taxon>Dikarya</taxon>
        <taxon>Ascomycota</taxon>
        <taxon>Pezizomycotina</taxon>
        <taxon>Eurotiomycetes</taxon>
        <taxon>Eurotiomycetidae</taxon>
        <taxon>Onygenales</taxon>
        <taxon>Arthrodermataceae</taxon>
        <taxon>Trichophyton</taxon>
    </lineage>
</organism>
<dbReference type="PROSITE" id="PS00732">
    <property type="entry name" value="RIBOSOMAL_S16"/>
    <property type="match status" value="1"/>
</dbReference>
<dbReference type="GO" id="GO:0003735">
    <property type="term" value="F:structural constituent of ribosome"/>
    <property type="evidence" value="ECO:0007669"/>
    <property type="project" value="InterPro"/>
</dbReference>
<evidence type="ECO:0000256" key="4">
    <source>
        <dbReference type="SAM" id="MobiDB-lite"/>
    </source>
</evidence>
<gene>
    <name evidence="5" type="ORF">H103_00721</name>
</gene>
<dbReference type="HAMAP" id="MF_00385">
    <property type="entry name" value="Ribosomal_bS16"/>
    <property type="match status" value="1"/>
</dbReference>